<comment type="similarity">
    <text evidence="1">Belongs to the TRAFAC class OBG-HflX-like GTPase superfamily. OBG GTPase family.</text>
</comment>
<dbReference type="Gene3D" id="2.70.210.12">
    <property type="entry name" value="GTP1/OBG domain"/>
    <property type="match status" value="1"/>
</dbReference>
<dbReference type="SUPFAM" id="SSF82051">
    <property type="entry name" value="Obg GTP-binding protein N-terminal domain"/>
    <property type="match status" value="1"/>
</dbReference>
<dbReference type="InterPro" id="IPR006169">
    <property type="entry name" value="GTP1_OBG_dom"/>
</dbReference>
<dbReference type="GO" id="GO:0005739">
    <property type="term" value="C:mitochondrion"/>
    <property type="evidence" value="ECO:0007669"/>
    <property type="project" value="TreeGrafter"/>
</dbReference>
<feature type="domain" description="OBG-type G" evidence="5">
    <location>
        <begin position="254"/>
        <end position="466"/>
    </location>
</feature>
<evidence type="ECO:0000313" key="7">
    <source>
        <dbReference type="EMBL" id="EJT50956.1"/>
    </source>
</evidence>
<evidence type="ECO:0000256" key="2">
    <source>
        <dbReference type="ARBA" id="ARBA00022741"/>
    </source>
</evidence>
<dbReference type="PANTHER" id="PTHR11702">
    <property type="entry name" value="DEVELOPMENTALLY REGULATED GTP-BINDING PROTEIN-RELATED"/>
    <property type="match status" value="1"/>
</dbReference>
<keyword evidence="2" id="KW-0547">Nucleotide-binding</keyword>
<proteinExistence type="inferred from homology"/>
<gene>
    <name evidence="7" type="ORF">A1Q1_07929</name>
</gene>
<reference evidence="7 8" key="1">
    <citation type="journal article" date="2012" name="Eukaryot. Cell">
        <title>Draft genome sequence of CBS 2479, the standard type strain of Trichosporon asahii.</title>
        <authorList>
            <person name="Yang R.Y."/>
            <person name="Li H.T."/>
            <person name="Zhu H."/>
            <person name="Zhou G.P."/>
            <person name="Wang M."/>
            <person name="Wang L."/>
        </authorList>
    </citation>
    <scope>NUCLEOTIDE SEQUENCE [LARGE SCALE GENOMIC DNA]</scope>
    <source>
        <strain evidence="8">ATCC 90039 / CBS 2479 / JCM 2466 / KCTC 7840 / NCYC 2677 / UAMH 7654</strain>
    </source>
</reference>
<dbReference type="PRINTS" id="PR00326">
    <property type="entry name" value="GTP1OBG"/>
</dbReference>
<evidence type="ECO:0000259" key="6">
    <source>
        <dbReference type="PROSITE" id="PS51883"/>
    </source>
</evidence>
<keyword evidence="3" id="KW-0342">GTP-binding</keyword>
<dbReference type="InterPro" id="IPR014100">
    <property type="entry name" value="GTP-bd_Obg/CgtA"/>
</dbReference>
<feature type="region of interest" description="Disordered" evidence="4">
    <location>
        <begin position="467"/>
        <end position="493"/>
    </location>
</feature>
<dbReference type="GO" id="GO:0003924">
    <property type="term" value="F:GTPase activity"/>
    <property type="evidence" value="ECO:0007669"/>
    <property type="project" value="InterPro"/>
</dbReference>
<evidence type="ECO:0000256" key="4">
    <source>
        <dbReference type="SAM" id="MobiDB-lite"/>
    </source>
</evidence>
<accession>J5THK6</accession>
<dbReference type="VEuPathDB" id="FungiDB:A1Q1_07929"/>
<evidence type="ECO:0000259" key="5">
    <source>
        <dbReference type="PROSITE" id="PS51710"/>
    </source>
</evidence>
<evidence type="ECO:0000313" key="8">
    <source>
        <dbReference type="Proteomes" id="UP000002748"/>
    </source>
</evidence>
<dbReference type="GO" id="GO:0000287">
    <property type="term" value="F:magnesium ion binding"/>
    <property type="evidence" value="ECO:0007669"/>
    <property type="project" value="InterPro"/>
</dbReference>
<dbReference type="OrthoDB" id="347018at2759"/>
<dbReference type="InterPro" id="IPR006073">
    <property type="entry name" value="GTP-bd"/>
</dbReference>
<sequence length="493" mass="53474">MLRPLRRAWPCRLKHTLAQPDPVHIEETEDDFSNVTGELHRRRKKMEVKRGRQGGDFVDFLKVTGGAGTAAFLPTKRGLGPPSGGNGGPGGAVYLTTNPHLSSLSSVSKRLIGGQGGNGAGNLKHGRRGEDVVVTVPVGTVIREVRREGEAEKVGREYDDLNLPREERHKRTRERWLGGGDAAAASGTVVADDAGIRRRAAGEPITEPILLARGGVGGFGNPHFVTLATRHPRLASRGVLPPTRTFEFELKLLADVGLVGLPNAGKSTLLRQLTGRRAEVANYAFTTLHPQIGVVRVLEDGTWAAAMQNPVEDTEEERAADEAARQRGDYQPLPRAAKRDVPEKTRFTISDNPGLLARASENVGLGHSFLRSIERSLALAYVLDARRPDPVADMQTLHTELEAYKEGLSERIRIVALNKTDELPEDEVKDKVEALKKAADAEVLVISAKYGTGLDRLVHLLADAVDAARPKKAPPPPAPEPEPEPIEKVEDLI</sequence>
<dbReference type="HOGENOM" id="CLU_011747_2_6_1"/>
<feature type="domain" description="Obg" evidence="6">
    <location>
        <begin position="55"/>
        <end position="253"/>
    </location>
</feature>
<feature type="region of interest" description="Disordered" evidence="4">
    <location>
        <begin position="309"/>
        <end position="337"/>
    </location>
</feature>
<dbReference type="PIRSF" id="PIRSF002401">
    <property type="entry name" value="GTP_bd_Obg/CgtA"/>
    <property type="match status" value="1"/>
</dbReference>
<dbReference type="InterPro" id="IPR027417">
    <property type="entry name" value="P-loop_NTPase"/>
</dbReference>
<dbReference type="PROSITE" id="PS51883">
    <property type="entry name" value="OBG"/>
    <property type="match status" value="1"/>
</dbReference>
<dbReference type="RefSeq" id="XP_014182388.1">
    <property type="nucleotide sequence ID" value="XM_014326913.1"/>
</dbReference>
<dbReference type="Proteomes" id="UP000002748">
    <property type="component" value="Unassembled WGS sequence"/>
</dbReference>
<dbReference type="GeneID" id="25991441"/>
<dbReference type="Pfam" id="PF01018">
    <property type="entry name" value="GTP1_OBG"/>
    <property type="match status" value="1"/>
</dbReference>
<name>J5THK6_TRIAS</name>
<protein>
    <submittedName>
        <fullName evidence="7">Essential GTPase</fullName>
    </submittedName>
</protein>
<evidence type="ECO:0000256" key="3">
    <source>
        <dbReference type="ARBA" id="ARBA00023134"/>
    </source>
</evidence>
<dbReference type="GO" id="GO:0005525">
    <property type="term" value="F:GTP binding"/>
    <property type="evidence" value="ECO:0007669"/>
    <property type="project" value="UniProtKB-KW"/>
</dbReference>
<dbReference type="Pfam" id="PF01926">
    <property type="entry name" value="MMR_HSR1"/>
    <property type="match status" value="1"/>
</dbReference>
<organism evidence="7 8">
    <name type="scientific">Trichosporon asahii var. asahii (strain ATCC 90039 / CBS 2479 / JCM 2466 / KCTC 7840 / NBRC 103889/ NCYC 2677 / UAMH 7654)</name>
    <name type="common">Yeast</name>
    <dbReference type="NCBI Taxonomy" id="1186058"/>
    <lineage>
        <taxon>Eukaryota</taxon>
        <taxon>Fungi</taxon>
        <taxon>Dikarya</taxon>
        <taxon>Basidiomycota</taxon>
        <taxon>Agaricomycotina</taxon>
        <taxon>Tremellomycetes</taxon>
        <taxon>Trichosporonales</taxon>
        <taxon>Trichosporonaceae</taxon>
        <taxon>Trichosporon</taxon>
    </lineage>
</organism>
<dbReference type="PROSITE" id="PS51710">
    <property type="entry name" value="G_OBG"/>
    <property type="match status" value="1"/>
</dbReference>
<dbReference type="InterPro" id="IPR031167">
    <property type="entry name" value="G_OBG"/>
</dbReference>
<dbReference type="AlphaFoldDB" id="J5THK6"/>
<dbReference type="PANTHER" id="PTHR11702:SF31">
    <property type="entry name" value="MITOCHONDRIAL RIBOSOME-ASSOCIATED GTPASE 2"/>
    <property type="match status" value="1"/>
</dbReference>
<dbReference type="KEGG" id="tasa:A1Q1_07929"/>
<comment type="caution">
    <text evidence="7">The sequence shown here is derived from an EMBL/GenBank/DDBJ whole genome shotgun (WGS) entry which is preliminary data.</text>
</comment>
<dbReference type="InterPro" id="IPR036726">
    <property type="entry name" value="GTP1_OBG_dom_sf"/>
</dbReference>
<dbReference type="Gene3D" id="3.40.50.300">
    <property type="entry name" value="P-loop containing nucleotide triphosphate hydrolases"/>
    <property type="match status" value="1"/>
</dbReference>
<dbReference type="EMBL" id="ALBS01000080">
    <property type="protein sequence ID" value="EJT50956.1"/>
    <property type="molecule type" value="Genomic_DNA"/>
</dbReference>
<dbReference type="SUPFAM" id="SSF52540">
    <property type="entry name" value="P-loop containing nucleoside triphosphate hydrolases"/>
    <property type="match status" value="1"/>
</dbReference>
<dbReference type="CDD" id="cd01898">
    <property type="entry name" value="Obg"/>
    <property type="match status" value="1"/>
</dbReference>
<dbReference type="GO" id="GO:0042254">
    <property type="term" value="P:ribosome biogenesis"/>
    <property type="evidence" value="ECO:0007669"/>
    <property type="project" value="UniProtKB-UniRule"/>
</dbReference>
<evidence type="ECO:0000256" key="1">
    <source>
        <dbReference type="ARBA" id="ARBA00007699"/>
    </source>
</evidence>
<dbReference type="InterPro" id="IPR045086">
    <property type="entry name" value="OBG_GTPase"/>
</dbReference>